<proteinExistence type="predicted"/>
<dbReference type="OrthoDB" id="7574548at2"/>
<reference evidence="1 2" key="2">
    <citation type="submission" date="2015-02" db="EMBL/GenBank/DDBJ databases">
        <title>The complete genome of Sphingomonas hengshuiensis sp. WHSC-8 isolated from soil of Hengshui Lake.</title>
        <authorList>
            <person name="Wei S."/>
            <person name="Guo J."/>
            <person name="Su C."/>
            <person name="Wu R."/>
            <person name="Zhang Z."/>
            <person name="Liang K."/>
            <person name="Li H."/>
            <person name="Wang T."/>
            <person name="Liu H."/>
            <person name="Zhang C."/>
            <person name="Li Z."/>
            <person name="Wang Q."/>
            <person name="Meng J."/>
        </authorList>
    </citation>
    <scope>NUCLEOTIDE SEQUENCE [LARGE SCALE GENOMIC DNA]</scope>
    <source>
        <strain evidence="1 2">WHSC-8</strain>
    </source>
</reference>
<evidence type="ECO:0000313" key="1">
    <source>
        <dbReference type="EMBL" id="AJP73397.1"/>
    </source>
</evidence>
<accession>A0A7U4JAS6</accession>
<organism evidence="1 2">
    <name type="scientific">Sphingomonas hengshuiensis</name>
    <dbReference type="NCBI Taxonomy" id="1609977"/>
    <lineage>
        <taxon>Bacteria</taxon>
        <taxon>Pseudomonadati</taxon>
        <taxon>Pseudomonadota</taxon>
        <taxon>Alphaproteobacteria</taxon>
        <taxon>Sphingomonadales</taxon>
        <taxon>Sphingomonadaceae</taxon>
        <taxon>Sphingomonas</taxon>
    </lineage>
</organism>
<dbReference type="AlphaFoldDB" id="A0A7U4JAS6"/>
<dbReference type="RefSeq" id="WP_044334263.1">
    <property type="nucleotide sequence ID" value="NZ_CP010836.1"/>
</dbReference>
<gene>
    <name evidence="1" type="ORF">TS85_18745</name>
</gene>
<dbReference type="EMBL" id="CP010836">
    <property type="protein sequence ID" value="AJP73397.1"/>
    <property type="molecule type" value="Genomic_DNA"/>
</dbReference>
<name>A0A7U4JAS6_9SPHN</name>
<protein>
    <submittedName>
        <fullName evidence="1">Uncharacterized protein</fullName>
    </submittedName>
</protein>
<reference evidence="1 2" key="1">
    <citation type="journal article" date="2015" name="Int. J. Syst. Evol. Microbiol.">
        <title>Sphingomonas hengshuiensis sp. nov., isolated from lake wetland.</title>
        <authorList>
            <person name="Wei S."/>
            <person name="Wang T."/>
            <person name="Liu H."/>
            <person name="Zhang C."/>
            <person name="Guo J."/>
            <person name="Wang Q."/>
            <person name="Liang K."/>
            <person name="Zhang Z."/>
        </authorList>
    </citation>
    <scope>NUCLEOTIDE SEQUENCE [LARGE SCALE GENOMIC DNA]</scope>
    <source>
        <strain evidence="1 2">WHSC-8</strain>
    </source>
</reference>
<keyword evidence="2" id="KW-1185">Reference proteome</keyword>
<dbReference type="Proteomes" id="UP000032300">
    <property type="component" value="Chromosome"/>
</dbReference>
<dbReference type="KEGG" id="sphi:TS85_18745"/>
<sequence length="122" mass="13155">MPDQTTIDAVCDVANATLASERGSNETIRSIADLVLRATTQEAALELPPYSTQPIFHHLQTAMDRAFDTRRAVVDAHLELGKLADRLGASRALLGDVFPCPSFPKGELEASNVRPLARASRG</sequence>
<evidence type="ECO:0000313" key="2">
    <source>
        <dbReference type="Proteomes" id="UP000032300"/>
    </source>
</evidence>